<organism evidence="1 2">
    <name type="scientific">Caballeronia ptereochthonis</name>
    <dbReference type="NCBI Taxonomy" id="1777144"/>
    <lineage>
        <taxon>Bacteria</taxon>
        <taxon>Pseudomonadati</taxon>
        <taxon>Pseudomonadota</taxon>
        <taxon>Betaproteobacteria</taxon>
        <taxon>Burkholderiales</taxon>
        <taxon>Burkholderiaceae</taxon>
        <taxon>Caballeronia</taxon>
    </lineage>
</organism>
<dbReference type="STRING" id="1777144.AWB83_05814"/>
<protein>
    <submittedName>
        <fullName evidence="1">Uncharacterized protein</fullName>
    </submittedName>
</protein>
<reference evidence="1" key="1">
    <citation type="submission" date="2016-01" db="EMBL/GenBank/DDBJ databases">
        <authorList>
            <person name="Peeters C."/>
        </authorList>
    </citation>
    <scope>NUCLEOTIDE SEQUENCE [LARGE SCALE GENOMIC DNA]</scope>
    <source>
        <strain evidence="1">LMG 29326</strain>
    </source>
</reference>
<comment type="caution">
    <text evidence="1">The sequence shown here is derived from an EMBL/GenBank/DDBJ whole genome shotgun (WGS) entry which is preliminary data.</text>
</comment>
<proteinExistence type="predicted"/>
<dbReference type="EMBL" id="FCOB02000036">
    <property type="protein sequence ID" value="SAK97406.1"/>
    <property type="molecule type" value="Genomic_DNA"/>
</dbReference>
<evidence type="ECO:0000313" key="2">
    <source>
        <dbReference type="Proteomes" id="UP000054978"/>
    </source>
</evidence>
<dbReference type="RefSeq" id="WP_087049141.1">
    <property type="nucleotide sequence ID" value="NZ_FCOB02000036.1"/>
</dbReference>
<dbReference type="OrthoDB" id="9129309at2"/>
<sequence>MSQVRDDNKPKNLLLVQGGIPLKDVRGGFLSRIIDSNDLENVNYILRSEDGTPYCGQLNIVRHENRNNLLMMALDYGLPVALCGDGNGNITGLAVAPSNSPIPSLNCSFLKLQDSRTGTVIRIVDRDPGAAVSYVLQTGDGSRYCTQMWPNNENYDNRNSLFMLALRSNMAVTVTGGIRHEVTAIAVGS</sequence>
<keyword evidence="2" id="KW-1185">Reference proteome</keyword>
<dbReference type="Proteomes" id="UP000054978">
    <property type="component" value="Unassembled WGS sequence"/>
</dbReference>
<name>A0A158DTB4_9BURK</name>
<dbReference type="AlphaFoldDB" id="A0A158DTB4"/>
<gene>
    <name evidence="1" type="ORF">AWB83_05814</name>
</gene>
<evidence type="ECO:0000313" key="1">
    <source>
        <dbReference type="EMBL" id="SAK97406.1"/>
    </source>
</evidence>
<accession>A0A158DTB4</accession>